<evidence type="ECO:0000256" key="1">
    <source>
        <dbReference type="ARBA" id="ARBA00022741"/>
    </source>
</evidence>
<dbReference type="EMBL" id="CP162602">
    <property type="protein sequence ID" value="XDK26482.1"/>
    <property type="molecule type" value="Genomic_DNA"/>
</dbReference>
<dbReference type="Gene3D" id="1.10.287.380">
    <property type="entry name" value="Valyl-tRNA synthetase, C-terminal domain"/>
    <property type="match status" value="1"/>
</dbReference>
<organism evidence="4">
    <name type="scientific">Vibrio sp. HB236076</name>
    <dbReference type="NCBI Taxonomy" id="3232307"/>
    <lineage>
        <taxon>Bacteria</taxon>
        <taxon>Pseudomonadati</taxon>
        <taxon>Pseudomonadota</taxon>
        <taxon>Gammaproteobacteria</taxon>
        <taxon>Vibrionales</taxon>
        <taxon>Vibrionaceae</taxon>
        <taxon>Vibrio</taxon>
    </lineage>
</organism>
<dbReference type="PANTHER" id="PTHR32182:SF22">
    <property type="entry name" value="ATP-DEPENDENT ENDONUCLEASE, OLD FAMILY-RELATED"/>
    <property type="match status" value="1"/>
</dbReference>
<sequence>MSYHLNNFLRSQISNNDPSYLYLLHLIKSKKGKKLTKSVFTELGDIEKLKRRAIKYVNRYRKYVDPETEIVRDGTSAVLTELKSIQVKNFRGFSSLNENDEGTLIPFTKGVNVFFAPNGGGKTSLCEVIEYSLTRDVKEASRRNTSLKNYIKNGGPHKIQCKLASDGDVPVSSYWNSCFIDRNRLQEFSLLGSKDTNVKQSDVLAILFELEEIDEIINGMVKPTSFKASEFIRTLGESNQITAVDNLIRKKELRRNEILHIRNTELKIAEVLGLTQFDSVNVESRKSYYTKLKAHLVTSTQQFESSSEELQFHKLKNYIDSIYRLNNTLEEKRNKLSVDASKVNYQKLYNAIKNLDDISALEICPACETPIDNVHKHPRDVVRDELPKLDHLHRLTSACNTIQEQIQLRVDTSASYVQTCLNEHKDSLSVQLKTILEEISDCDKRSVSEYVVSLSKIVPYLKEVEILNNSLKEKNNRVSSQASRLISLNSKIELIEEKLRLCTVHETEITASKRVLTGLNSEIVNILSDIHAYKAQISKDYIFNEFANNLEASYKKIYNELNSYKQEVEAENISGIELSTLSYYNQINKHDAPSDLVSEIKFKQANGTYRIILKMQDDKEDDAFCVLSEGHLRALGLALLLSVAKKNCHPIIIFDDVVNAIDTEHRSNIIDMFSEDSYLKDTQRIITTHDRMFWEKISNKNKKATDADTFSSHVLKSTNRGIVIQNFGVSYSQKIKDAFEVYDIRQALVYSRIWFETMVNEYCVNNEIQVTTRFTSRQLKKDNWLEISLEATYAKVAESLGENVTTFNFLKNDLINWGAQNQEHHAFDEYNYNFSHSTTSVEVQSIYEKLWVLEAQFKPTETVEKLNREKSELEKTKRRLVQILSNENFVEKARHEVVQARRDNLSKVDSGLDLLNKILEQV</sequence>
<dbReference type="GO" id="GO:0006302">
    <property type="term" value="P:double-strand break repair"/>
    <property type="evidence" value="ECO:0007669"/>
    <property type="project" value="TreeGrafter"/>
</dbReference>
<feature type="domain" description="RecF/RecN/SMC N-terminal" evidence="3">
    <location>
        <begin position="82"/>
        <end position="699"/>
    </location>
</feature>
<keyword evidence="1" id="KW-0547">Nucleotide-binding</keyword>
<keyword evidence="4" id="KW-0614">Plasmid</keyword>
<evidence type="ECO:0000259" key="3">
    <source>
        <dbReference type="Pfam" id="PF02463"/>
    </source>
</evidence>
<gene>
    <name evidence="4" type="ORF">AB0763_15685</name>
</gene>
<protein>
    <submittedName>
        <fullName evidence="4">AAA family ATPase</fullName>
    </submittedName>
</protein>
<dbReference type="InterPro" id="IPR010978">
    <property type="entry name" value="tRNA-bd_arm"/>
</dbReference>
<dbReference type="SUPFAM" id="SSF52540">
    <property type="entry name" value="P-loop containing nucleoside triphosphate hydrolases"/>
    <property type="match status" value="1"/>
</dbReference>
<dbReference type="PANTHER" id="PTHR32182">
    <property type="entry name" value="DNA REPLICATION AND REPAIR PROTEIN RECF"/>
    <property type="match status" value="1"/>
</dbReference>
<name>A0AB39HGD7_9VIBR</name>
<evidence type="ECO:0000256" key="2">
    <source>
        <dbReference type="ARBA" id="ARBA00022840"/>
    </source>
</evidence>
<keyword evidence="2" id="KW-0067">ATP-binding</keyword>
<dbReference type="AlphaFoldDB" id="A0AB39HGD7"/>
<dbReference type="GO" id="GO:0005524">
    <property type="term" value="F:ATP binding"/>
    <property type="evidence" value="ECO:0007669"/>
    <property type="project" value="UniProtKB-KW"/>
</dbReference>
<dbReference type="RefSeq" id="WP_306099387.1">
    <property type="nucleotide sequence ID" value="NZ_CP162602.1"/>
</dbReference>
<dbReference type="SUPFAM" id="SSF46589">
    <property type="entry name" value="tRNA-binding arm"/>
    <property type="match status" value="1"/>
</dbReference>
<dbReference type="InterPro" id="IPR037118">
    <property type="entry name" value="Val-tRNA_synth_C_sf"/>
</dbReference>
<dbReference type="KEGG" id="vih:AB0763_15685"/>
<dbReference type="Pfam" id="PF02463">
    <property type="entry name" value="SMC_N"/>
    <property type="match status" value="1"/>
</dbReference>
<accession>A0AB39HGD7</accession>
<dbReference type="Gene3D" id="3.40.50.300">
    <property type="entry name" value="P-loop containing nucleotide triphosphate hydrolases"/>
    <property type="match status" value="2"/>
</dbReference>
<dbReference type="GO" id="GO:0000731">
    <property type="term" value="P:DNA synthesis involved in DNA repair"/>
    <property type="evidence" value="ECO:0007669"/>
    <property type="project" value="TreeGrafter"/>
</dbReference>
<dbReference type="InterPro" id="IPR027417">
    <property type="entry name" value="P-loop_NTPase"/>
</dbReference>
<dbReference type="InterPro" id="IPR003395">
    <property type="entry name" value="RecF/RecN/SMC_N"/>
</dbReference>
<reference evidence="4" key="1">
    <citation type="submission" date="2024-07" db="EMBL/GenBank/DDBJ databases">
        <title>Genome Analysis of a Potential Novel Vibrio Species Secreting pH- and Thermo-stable Alginate Lyase and its Application in Producing Alginate Oligosaccharides.</title>
        <authorList>
            <person name="Huang H."/>
            <person name="Bao K."/>
        </authorList>
    </citation>
    <scope>NUCLEOTIDE SEQUENCE</scope>
    <source>
        <strain evidence="4">HB236076</strain>
        <plasmid evidence="4">p-HB236076</plasmid>
    </source>
</reference>
<geneLocation type="plasmid" evidence="4">
    <name>p-HB236076</name>
</geneLocation>
<proteinExistence type="predicted"/>
<evidence type="ECO:0000313" key="4">
    <source>
        <dbReference type="EMBL" id="XDK26482.1"/>
    </source>
</evidence>